<reference evidence="3 4" key="1">
    <citation type="submission" date="2019-12" db="EMBL/GenBank/DDBJ databases">
        <title>Genomic-based taxomic classification of the family Erythrobacteraceae.</title>
        <authorList>
            <person name="Xu L."/>
        </authorList>
    </citation>
    <scope>NUCLEOTIDE SEQUENCE [LARGE SCALE GENOMIC DNA]</scope>
    <source>
        <strain evidence="3 4">JCM 16677</strain>
    </source>
</reference>
<feature type="transmembrane region" description="Helical" evidence="1">
    <location>
        <begin position="59"/>
        <end position="85"/>
    </location>
</feature>
<sequence length="177" mass="18661">MTNRPSDPLLAAGKILSGILMGLTGLVTIILIGVIPILLLNQADFAKAVVEHGGDNASAAMAASIGLLLLAAAVTATAFIFFRLLKDIVNSVGENDPFTLDNAKRLSTMGWIALAFQVASFPIAGLVAYLGTLVPLENLTVDYDFSLTGVLLAIVLFILARVFRYGAELREDVEGTV</sequence>
<dbReference type="EMBL" id="WTYE01000001">
    <property type="protein sequence ID" value="MXP30680.1"/>
    <property type="molecule type" value="Genomic_DNA"/>
</dbReference>
<organism evidence="3 4">
    <name type="scientific">Parerythrobacter jejuensis</name>
    <dbReference type="NCBI Taxonomy" id="795812"/>
    <lineage>
        <taxon>Bacteria</taxon>
        <taxon>Pseudomonadati</taxon>
        <taxon>Pseudomonadota</taxon>
        <taxon>Alphaproteobacteria</taxon>
        <taxon>Sphingomonadales</taxon>
        <taxon>Erythrobacteraceae</taxon>
        <taxon>Parerythrobacter</taxon>
    </lineage>
</organism>
<gene>
    <name evidence="2" type="ORF">GRI94_02465</name>
    <name evidence="3" type="ORF">GRI94_16555</name>
</gene>
<evidence type="ECO:0000256" key="1">
    <source>
        <dbReference type="SAM" id="Phobius"/>
    </source>
</evidence>
<dbReference type="RefSeq" id="WP_160778198.1">
    <property type="nucleotide sequence ID" value="NZ_BAAAZF010000001.1"/>
</dbReference>
<feature type="transmembrane region" description="Helical" evidence="1">
    <location>
        <begin position="106"/>
        <end position="131"/>
    </location>
</feature>
<dbReference type="InterPro" id="IPR021354">
    <property type="entry name" value="DUF2975"/>
</dbReference>
<comment type="caution">
    <text evidence="3">The sequence shown here is derived from an EMBL/GenBank/DDBJ whole genome shotgun (WGS) entry which is preliminary data.</text>
</comment>
<feature type="transmembrane region" description="Helical" evidence="1">
    <location>
        <begin position="143"/>
        <end position="163"/>
    </location>
</feature>
<protein>
    <submittedName>
        <fullName evidence="3">DUF2975 domain-containing protein</fullName>
    </submittedName>
</protein>
<keyword evidence="1" id="KW-0812">Transmembrane</keyword>
<evidence type="ECO:0000313" key="4">
    <source>
        <dbReference type="Proteomes" id="UP000446786"/>
    </source>
</evidence>
<keyword evidence="1" id="KW-0472">Membrane</keyword>
<dbReference type="Pfam" id="PF11188">
    <property type="entry name" value="DUF2975"/>
    <property type="match status" value="1"/>
</dbReference>
<dbReference type="Proteomes" id="UP000446786">
    <property type="component" value="Unassembled WGS sequence"/>
</dbReference>
<feature type="transmembrane region" description="Helical" evidence="1">
    <location>
        <begin position="12"/>
        <end position="39"/>
    </location>
</feature>
<keyword evidence="4" id="KW-1185">Reference proteome</keyword>
<dbReference type="OrthoDB" id="7349915at2"/>
<name>A0A845AT08_9SPHN</name>
<evidence type="ECO:0000313" key="3">
    <source>
        <dbReference type="EMBL" id="MXP33440.1"/>
    </source>
</evidence>
<accession>A0A845AT08</accession>
<evidence type="ECO:0000313" key="2">
    <source>
        <dbReference type="EMBL" id="MXP30680.1"/>
    </source>
</evidence>
<dbReference type="EMBL" id="WTYE01000001">
    <property type="protein sequence ID" value="MXP33440.1"/>
    <property type="molecule type" value="Genomic_DNA"/>
</dbReference>
<dbReference type="AlphaFoldDB" id="A0A845AT08"/>
<proteinExistence type="predicted"/>
<keyword evidence="1" id="KW-1133">Transmembrane helix</keyword>